<dbReference type="InterPro" id="IPR003141">
    <property type="entry name" value="Pol/His_phosphatase_N"/>
</dbReference>
<comment type="similarity">
    <text evidence="2">Belongs to the DNA polymerase type-C family. DnaE2 subfamily.</text>
</comment>
<dbReference type="FunFam" id="1.10.150.870:FF:000002">
    <property type="entry name" value="Error-prone DNA polymerase"/>
    <property type="match status" value="1"/>
</dbReference>
<dbReference type="InterPro" id="IPR004013">
    <property type="entry name" value="PHP_dom"/>
</dbReference>
<dbReference type="InterPro" id="IPR011708">
    <property type="entry name" value="DNA_pol3_alpha_NTPase_dom"/>
</dbReference>
<dbReference type="NCBIfam" id="TIGR00594">
    <property type="entry name" value="polc"/>
    <property type="match status" value="1"/>
</dbReference>
<dbReference type="Pfam" id="PF01336">
    <property type="entry name" value="tRNA_anti-codon"/>
    <property type="match status" value="1"/>
</dbReference>
<dbReference type="CDD" id="cd04485">
    <property type="entry name" value="DnaE_OBF"/>
    <property type="match status" value="1"/>
</dbReference>
<dbReference type="GO" id="GO:0005737">
    <property type="term" value="C:cytoplasm"/>
    <property type="evidence" value="ECO:0007669"/>
    <property type="project" value="UniProtKB-SubCell"/>
</dbReference>
<dbReference type="HAMAP" id="MF_01902">
    <property type="entry name" value="DNApol_error_prone"/>
    <property type="match status" value="1"/>
</dbReference>
<dbReference type="Proteomes" id="UP000295781">
    <property type="component" value="Chromosome"/>
</dbReference>
<reference evidence="14 15" key="1">
    <citation type="submission" date="2015-09" db="EMBL/GenBank/DDBJ databases">
        <title>Sorangium comparison.</title>
        <authorList>
            <person name="Zaburannyi N."/>
            <person name="Bunk B."/>
            <person name="Overmann J."/>
            <person name="Mueller R."/>
        </authorList>
    </citation>
    <scope>NUCLEOTIDE SEQUENCE [LARGE SCALE GENOMIC DNA]</scope>
    <source>
        <strain evidence="14 15">So ceGT47</strain>
    </source>
</reference>
<evidence type="ECO:0000313" key="14">
    <source>
        <dbReference type="EMBL" id="AUX21128.1"/>
    </source>
</evidence>
<proteinExistence type="inferred from homology"/>
<dbReference type="InterPro" id="IPR004365">
    <property type="entry name" value="NA-bd_OB_tRNA"/>
</dbReference>
<dbReference type="InterPro" id="IPR012340">
    <property type="entry name" value="NA-bd_OB-fold"/>
</dbReference>
<evidence type="ECO:0000256" key="6">
    <source>
        <dbReference type="ARBA" id="ARBA00022679"/>
    </source>
</evidence>
<evidence type="ECO:0000256" key="2">
    <source>
        <dbReference type="ARBA" id="ARBA00007391"/>
    </source>
</evidence>
<keyword evidence="6" id="KW-0808">Transferase</keyword>
<evidence type="ECO:0000256" key="12">
    <source>
        <dbReference type="ARBA" id="ARBA00049244"/>
    </source>
</evidence>
<dbReference type="Pfam" id="PF14579">
    <property type="entry name" value="HHH_6"/>
    <property type="match status" value="1"/>
</dbReference>
<dbReference type="InterPro" id="IPR004805">
    <property type="entry name" value="DnaE2/DnaE/PolC"/>
</dbReference>
<dbReference type="AlphaFoldDB" id="A0A4P2PX78"/>
<dbReference type="GO" id="GO:0006281">
    <property type="term" value="P:DNA repair"/>
    <property type="evidence" value="ECO:0007669"/>
    <property type="project" value="UniProtKB-KW"/>
</dbReference>
<dbReference type="GO" id="GO:0003887">
    <property type="term" value="F:DNA-directed DNA polymerase activity"/>
    <property type="evidence" value="ECO:0007669"/>
    <property type="project" value="UniProtKB-KW"/>
</dbReference>
<dbReference type="PANTHER" id="PTHR32294">
    <property type="entry name" value="DNA POLYMERASE III SUBUNIT ALPHA"/>
    <property type="match status" value="1"/>
</dbReference>
<dbReference type="Gene3D" id="1.10.150.870">
    <property type="match status" value="1"/>
</dbReference>
<keyword evidence="5" id="KW-0963">Cytoplasm</keyword>
<dbReference type="InterPro" id="IPR029460">
    <property type="entry name" value="DNAPol_HHH"/>
</dbReference>
<dbReference type="InterPro" id="IPR016195">
    <property type="entry name" value="Pol/histidinol_Pase-like"/>
</dbReference>
<dbReference type="RefSeq" id="WP_129346488.1">
    <property type="nucleotide sequence ID" value="NZ_CP012670.1"/>
</dbReference>
<dbReference type="GO" id="GO:0009432">
    <property type="term" value="P:SOS response"/>
    <property type="evidence" value="ECO:0007669"/>
    <property type="project" value="UniProtKB-ARBA"/>
</dbReference>
<dbReference type="InterPro" id="IPR023073">
    <property type="entry name" value="DnaE2"/>
</dbReference>
<feature type="domain" description="Polymerase/histidinol phosphatase N-terminal" evidence="13">
    <location>
        <begin position="10"/>
        <end position="77"/>
    </location>
</feature>
<evidence type="ECO:0000256" key="4">
    <source>
        <dbReference type="ARBA" id="ARBA00017273"/>
    </source>
</evidence>
<dbReference type="EC" id="2.7.7.7" evidence="3"/>
<sequence length="1089" mass="118016">MSAGAPVPFAELCGRSCFSFLEGASHPEEVVHRAKELGLEGLALCDRDGIYGSVRAHTAAKKVEQRVIVGAELTIGAPRAGSGQRAERAPGAQPSVVLLVEDGEGYANLCRLLTIAHADCEKGAASLSAEAIAAAPRGLTAIVPLDPLAPAGASSALMSTLRDAFGERALAATWKHLDRRDGERVAAALAAERRYGPCVVATARPLYHHPSRKPLADVLTCIRTKTTLDQAGTRITPNAEAYVRSGAQMAALFRDHPAWIARTVEVASRCRFALSDLRYSFPSDALCMPGETSDQALRRLTEEGCRDRYPEGTPPGVRAQIEKELALIAKLGVAPYFLSVQQVVKIARARQILCQGRGSAANSAVCFALGVTAVDPARSNLLFERFLSEERNEPPDIDVDFEHERREEVIQAIYDMYGRDRAAMVSEVIAYRGKSALREVGKAFGFSPDQVDRLSGLVLHHEADITEKRVSEAGLDPDDVRVRQAVLMASALEGFPRHLSIHVGGFVLSSEPLHKVAPVEPARMEGRTVIPWDKDDLDDLGFFKIDVLALGMLTAIRKALALIHADGYAALSGAQARAEPARRGAAPAGAMGHAARDAAFDPIAALARIPPEDPAVYEAICRADTVGVFQIESRAQMAMLPRLRPSKFYDLVIEVAIVRPGPIQGGMVHPYLRRRTGQEPPVSPHPCLDPILERTLGVPLFQEQVMQIAMVGAGYTPGEADQLRRDMAAWKKHGRLERHRGRLIQGFAERGIPARFGEMLYQQIQGFGEYGFPESHAASFALLVYASAWLKVHHQAAFTCALLNAQPMGFYSPSALVQDAQRHGVEVRPVCVVHSAWDSTLEPGADPSAGAAIRLGMRLVKGLGEAAAAALVAAREEAPFTSLPDLVRRAALKKNEVEALAEAGALAALVPARREALWRARAPRVEGLFDGVPIEKDRDVGLPPLRPLEQLALDYGRVGLSLHDHPMRHLRPALKRRRGGGRVRTAEEIKASRNGERVRVAGMVVGRQRPATASGVTFMTLEDETGVVNVIVQGQVFADHEQVARHAALLLVTGQVERQGEVIHVVARELDRLELPDGHEVSLKSRDYH</sequence>
<dbReference type="Gene3D" id="3.20.20.140">
    <property type="entry name" value="Metal-dependent hydrolases"/>
    <property type="match status" value="1"/>
</dbReference>
<dbReference type="Pfam" id="PF07733">
    <property type="entry name" value="DNA_pol3_alpha"/>
    <property type="match status" value="1"/>
</dbReference>
<evidence type="ECO:0000313" key="15">
    <source>
        <dbReference type="Proteomes" id="UP000295781"/>
    </source>
</evidence>
<evidence type="ECO:0000256" key="8">
    <source>
        <dbReference type="ARBA" id="ARBA00022705"/>
    </source>
</evidence>
<keyword evidence="8" id="KW-0235">DNA replication</keyword>
<dbReference type="GO" id="GO:0008408">
    <property type="term" value="F:3'-5' exonuclease activity"/>
    <property type="evidence" value="ECO:0007669"/>
    <property type="project" value="InterPro"/>
</dbReference>
<dbReference type="Pfam" id="PF17657">
    <property type="entry name" value="DNA_pol3_finger"/>
    <property type="match status" value="1"/>
</dbReference>
<dbReference type="CDD" id="cd07434">
    <property type="entry name" value="PHP_PolIIIA_DnaE2"/>
    <property type="match status" value="1"/>
</dbReference>
<gene>
    <name evidence="14" type="primary">dnaE2</name>
    <name evidence="14" type="ORF">SOCEGT47_016060</name>
</gene>
<dbReference type="NCBIfam" id="NF004225">
    <property type="entry name" value="PRK05672.1"/>
    <property type="match status" value="1"/>
</dbReference>
<evidence type="ECO:0000256" key="3">
    <source>
        <dbReference type="ARBA" id="ARBA00012417"/>
    </source>
</evidence>
<protein>
    <recommendedName>
        <fullName evidence="4">Error-prone DNA polymerase</fullName>
        <ecNumber evidence="3">2.7.7.7</ecNumber>
    </recommendedName>
</protein>
<accession>A0A4P2PX78</accession>
<name>A0A4P2PX78_SORCE</name>
<evidence type="ECO:0000256" key="10">
    <source>
        <dbReference type="ARBA" id="ARBA00022932"/>
    </source>
</evidence>
<evidence type="ECO:0000256" key="7">
    <source>
        <dbReference type="ARBA" id="ARBA00022695"/>
    </source>
</evidence>
<dbReference type="EMBL" id="CP012670">
    <property type="protein sequence ID" value="AUX21128.1"/>
    <property type="molecule type" value="Genomic_DNA"/>
</dbReference>
<evidence type="ECO:0000259" key="13">
    <source>
        <dbReference type="SMART" id="SM00481"/>
    </source>
</evidence>
<comment type="catalytic activity">
    <reaction evidence="12">
        <text>DNA(n) + a 2'-deoxyribonucleoside 5'-triphosphate = DNA(n+1) + diphosphate</text>
        <dbReference type="Rhea" id="RHEA:22508"/>
        <dbReference type="Rhea" id="RHEA-COMP:17339"/>
        <dbReference type="Rhea" id="RHEA-COMP:17340"/>
        <dbReference type="ChEBI" id="CHEBI:33019"/>
        <dbReference type="ChEBI" id="CHEBI:61560"/>
        <dbReference type="ChEBI" id="CHEBI:173112"/>
        <dbReference type="EC" id="2.7.7.7"/>
    </reaction>
</comment>
<dbReference type="Gene3D" id="2.40.50.140">
    <property type="entry name" value="Nucleic acid-binding proteins"/>
    <property type="match status" value="1"/>
</dbReference>
<evidence type="ECO:0000256" key="9">
    <source>
        <dbReference type="ARBA" id="ARBA00022763"/>
    </source>
</evidence>
<keyword evidence="10" id="KW-0239">DNA-directed DNA polymerase</keyword>
<evidence type="ECO:0000256" key="5">
    <source>
        <dbReference type="ARBA" id="ARBA00022490"/>
    </source>
</evidence>
<keyword evidence="11" id="KW-0234">DNA repair</keyword>
<dbReference type="Pfam" id="PF02811">
    <property type="entry name" value="PHP"/>
    <property type="match status" value="1"/>
</dbReference>
<comment type="subcellular location">
    <subcellularLocation>
        <location evidence="1">Cytoplasm</location>
    </subcellularLocation>
</comment>
<dbReference type="GO" id="GO:0006260">
    <property type="term" value="P:DNA replication"/>
    <property type="evidence" value="ECO:0007669"/>
    <property type="project" value="UniProtKB-KW"/>
</dbReference>
<keyword evidence="7" id="KW-0548">Nucleotidyltransferase</keyword>
<dbReference type="SUPFAM" id="SSF89550">
    <property type="entry name" value="PHP domain-like"/>
    <property type="match status" value="1"/>
</dbReference>
<organism evidence="14 15">
    <name type="scientific">Sorangium cellulosum</name>
    <name type="common">Polyangium cellulosum</name>
    <dbReference type="NCBI Taxonomy" id="56"/>
    <lineage>
        <taxon>Bacteria</taxon>
        <taxon>Pseudomonadati</taxon>
        <taxon>Myxococcota</taxon>
        <taxon>Polyangia</taxon>
        <taxon>Polyangiales</taxon>
        <taxon>Polyangiaceae</taxon>
        <taxon>Sorangium</taxon>
    </lineage>
</organism>
<dbReference type="OrthoDB" id="9803237at2"/>
<dbReference type="InterPro" id="IPR040982">
    <property type="entry name" value="DNA_pol3_finger"/>
</dbReference>
<dbReference type="GO" id="GO:0003676">
    <property type="term" value="F:nucleic acid binding"/>
    <property type="evidence" value="ECO:0007669"/>
    <property type="project" value="InterPro"/>
</dbReference>
<keyword evidence="9" id="KW-0227">DNA damage</keyword>
<dbReference type="PANTHER" id="PTHR32294:SF4">
    <property type="entry name" value="ERROR-PRONE DNA POLYMERASE"/>
    <property type="match status" value="1"/>
</dbReference>
<dbReference type="SMART" id="SM00481">
    <property type="entry name" value="POLIIIAc"/>
    <property type="match status" value="1"/>
</dbReference>
<evidence type="ECO:0000256" key="11">
    <source>
        <dbReference type="ARBA" id="ARBA00023204"/>
    </source>
</evidence>
<evidence type="ECO:0000256" key="1">
    <source>
        <dbReference type="ARBA" id="ARBA00004496"/>
    </source>
</evidence>